<evidence type="ECO:0000313" key="6">
    <source>
        <dbReference type="EMBL" id="KFJ06558.1"/>
    </source>
</evidence>
<dbReference type="Pfam" id="PF05639">
    <property type="entry name" value="Pup"/>
    <property type="match status" value="1"/>
</dbReference>
<dbReference type="GO" id="GO:0070490">
    <property type="term" value="P:protein pupylation"/>
    <property type="evidence" value="ECO:0007669"/>
    <property type="project" value="InterPro"/>
</dbReference>
<dbReference type="GO" id="GO:0005524">
    <property type="term" value="F:ATP binding"/>
    <property type="evidence" value="ECO:0007669"/>
    <property type="project" value="TreeGrafter"/>
</dbReference>
<dbReference type="GO" id="GO:0019941">
    <property type="term" value="P:modification-dependent protein catabolic process"/>
    <property type="evidence" value="ECO:0007669"/>
    <property type="project" value="InterPro"/>
</dbReference>
<dbReference type="PANTHER" id="PTHR42307">
    <property type="entry name" value="PUP DEAMIDASE/DEPUPYLASE"/>
    <property type="match status" value="1"/>
</dbReference>
<dbReference type="PANTHER" id="PTHR42307:SF3">
    <property type="entry name" value="PUP--PROTEIN LIGASE"/>
    <property type="match status" value="1"/>
</dbReference>
<evidence type="ECO:0000256" key="2">
    <source>
        <dbReference type="ARBA" id="ARBA00010616"/>
    </source>
</evidence>
<keyword evidence="6" id="KW-0436">Ligase</keyword>
<dbReference type="eggNOG" id="COG0638">
    <property type="taxonomic scope" value="Bacteria"/>
</dbReference>
<accession>A0A087EFK7</accession>
<protein>
    <recommendedName>
        <fullName evidence="3">Prokaryotic ubiquitin-like protein Pup</fullName>
    </recommendedName>
    <alternativeName>
        <fullName evidence="4">Bacterial ubiquitin-like modifier</fullName>
    </alternativeName>
</protein>
<sequence>MPQEMLHAQNHDDVQEESTEQGQLSQEHAGQESIDALDDVLDDIQSVLATNAQDYVSSFVQKGRRVMPQLRDSGNDGSTAGDAATECEAKSFQRIFGIETEYGVSVTGADSSVDASHVAMAMFQPVVSRSRSTNTYLSNGSRLYLDVGSHPEYATAEACDPWDAMLQDAAGERIMRRLALDAQQRLRDQYGTGTLVHVFKNNVDSAGHSFGCHENYLVRRYVPLQAIERELLPFLISRQIFTGSGHVNANGFTITQRAEYMDESVSSATTRSRPMVNTRDEPHADPGQFRRLHVIIGDSNRSQWTTMMKLATTHLVLCVIEYAARQAIPSGFEGCALHNPTQANESVSRDISGLKPTMALEEADLFVEHGGEHHDGMVSAVHMQRHYLRVVKAFWEDHRQEIAEASPHTDYATVLAQWQQVLDLLEEGDITSLSEQVDWAAKLRLITGMQTRNSELPQARLIQLDMDYHDIANGKVYEALVNRHIMQELLDEQQVRYALTHAPSDTRAALRGAFVQAAMDAGVRFSCDWTQLADFGRPAF</sequence>
<evidence type="ECO:0000256" key="4">
    <source>
        <dbReference type="ARBA" id="ARBA00032321"/>
    </source>
</evidence>
<reference evidence="6 7" key="1">
    <citation type="submission" date="2014-03" db="EMBL/GenBank/DDBJ databases">
        <title>Genomics of Bifidobacteria.</title>
        <authorList>
            <person name="Ventura M."/>
            <person name="Milani C."/>
            <person name="Lugli G.A."/>
        </authorList>
    </citation>
    <scope>NUCLEOTIDE SEQUENCE [LARGE SCALE GENOMIC DNA]</scope>
    <source>
        <strain evidence="6 7">JCM 13495</strain>
    </source>
</reference>
<dbReference type="STRING" id="356829.BITS_1244"/>
<name>A0A087EFK7_9BIFI</name>
<dbReference type="GO" id="GO:0016874">
    <property type="term" value="F:ligase activity"/>
    <property type="evidence" value="ECO:0007669"/>
    <property type="project" value="UniProtKB-KW"/>
</dbReference>
<dbReference type="GO" id="GO:0031386">
    <property type="term" value="F:protein tag activity"/>
    <property type="evidence" value="ECO:0007669"/>
    <property type="project" value="InterPro"/>
</dbReference>
<dbReference type="NCBIfam" id="TIGR03687">
    <property type="entry name" value="pupylate_cterm"/>
    <property type="match status" value="1"/>
</dbReference>
<dbReference type="InterPro" id="IPR008515">
    <property type="entry name" value="Ubiquitin-like_Pup"/>
</dbReference>
<dbReference type="AlphaFoldDB" id="A0A087EFK7"/>
<feature type="region of interest" description="Disordered" evidence="5">
    <location>
        <begin position="1"/>
        <end position="32"/>
    </location>
</feature>
<comment type="similarity">
    <text evidence="2">Belongs to the prokaryotic ubiquitin-like protein family.</text>
</comment>
<organism evidence="6 7">
    <name type="scientific">Bifidobacterium tsurumiense</name>
    <dbReference type="NCBI Taxonomy" id="356829"/>
    <lineage>
        <taxon>Bacteria</taxon>
        <taxon>Bacillati</taxon>
        <taxon>Actinomycetota</taxon>
        <taxon>Actinomycetes</taxon>
        <taxon>Bifidobacteriales</taxon>
        <taxon>Bifidobacteriaceae</taxon>
        <taxon>Bifidobacterium</taxon>
    </lineage>
</organism>
<comment type="caution">
    <text evidence="6">The sequence shown here is derived from an EMBL/GenBank/DDBJ whole genome shotgun (WGS) entry which is preliminary data.</text>
</comment>
<dbReference type="GO" id="GO:0070628">
    <property type="term" value="F:proteasome binding"/>
    <property type="evidence" value="ECO:0007669"/>
    <property type="project" value="InterPro"/>
</dbReference>
<comment type="pathway">
    <text evidence="1">Protein degradation; proteasomal Pup-dependent pathway.</text>
</comment>
<evidence type="ECO:0000256" key="5">
    <source>
        <dbReference type="SAM" id="MobiDB-lite"/>
    </source>
</evidence>
<dbReference type="GO" id="GO:0000502">
    <property type="term" value="C:proteasome complex"/>
    <property type="evidence" value="ECO:0007669"/>
    <property type="project" value="UniProtKB-KW"/>
</dbReference>
<dbReference type="Pfam" id="PF03136">
    <property type="entry name" value="Pup_ligase"/>
    <property type="match status" value="1"/>
</dbReference>
<dbReference type="EMBL" id="JGZU01000007">
    <property type="protein sequence ID" value="KFJ06558.1"/>
    <property type="molecule type" value="Genomic_DNA"/>
</dbReference>
<gene>
    <name evidence="6" type="ORF">BITS_1244</name>
</gene>
<dbReference type="UniPathway" id="UPA00997"/>
<dbReference type="Proteomes" id="UP000029080">
    <property type="component" value="Unassembled WGS sequence"/>
</dbReference>
<dbReference type="GO" id="GO:0010498">
    <property type="term" value="P:proteasomal protein catabolic process"/>
    <property type="evidence" value="ECO:0007669"/>
    <property type="project" value="InterPro"/>
</dbReference>
<keyword evidence="6" id="KW-0647">Proteasome</keyword>
<dbReference type="InterPro" id="IPR004347">
    <property type="entry name" value="Pup_ligase/deamidase"/>
</dbReference>
<evidence type="ECO:0000313" key="7">
    <source>
        <dbReference type="Proteomes" id="UP000029080"/>
    </source>
</evidence>
<evidence type="ECO:0000256" key="3">
    <source>
        <dbReference type="ARBA" id="ARBA00016748"/>
    </source>
</evidence>
<evidence type="ECO:0000256" key="1">
    <source>
        <dbReference type="ARBA" id="ARBA00004707"/>
    </source>
</evidence>
<keyword evidence="7" id="KW-1185">Reference proteome</keyword>
<proteinExistence type="inferred from homology"/>